<protein>
    <recommendedName>
        <fullName evidence="6">O-antigen ligase-related domain-containing protein</fullName>
    </recommendedName>
</protein>
<sequence length="133" mass="14548">MFVITGRHQVLNLLKLTAGAFAGLMISLLTSMGRNIVATLPFIGDSEQDNVEFRNVLIDVAYTIIMRNPLFGSGDYRSVPEFLEITSGQLDIVNSYLNIALSSGLVGLFVFCMAFVVAIISIRSYGYVLNTCV</sequence>
<comment type="caution">
    <text evidence="7">The sequence shown here is derived from an EMBL/GenBank/DDBJ whole genome shotgun (WGS) entry which is preliminary data.</text>
</comment>
<feature type="domain" description="O-antigen ligase-related" evidence="6">
    <location>
        <begin position="16"/>
        <end position="112"/>
    </location>
</feature>
<accession>A0A1V8M616</accession>
<reference evidence="7 8" key="1">
    <citation type="submission" date="2015-12" db="EMBL/GenBank/DDBJ databases">
        <authorList>
            <person name="Shamseldin A."/>
            <person name="Moawad H."/>
            <person name="Abd El-Rahim W.M."/>
            <person name="Sadowsky M.J."/>
        </authorList>
    </citation>
    <scope>NUCLEOTIDE SEQUENCE [LARGE SCALE GENOMIC DNA]</scope>
    <source>
        <strain evidence="7 8">WF1</strain>
    </source>
</reference>
<dbReference type="Pfam" id="PF04932">
    <property type="entry name" value="Wzy_C"/>
    <property type="match status" value="1"/>
</dbReference>
<keyword evidence="2 5" id="KW-0812">Transmembrane</keyword>
<dbReference type="Proteomes" id="UP000191980">
    <property type="component" value="Unassembled WGS sequence"/>
</dbReference>
<keyword evidence="8" id="KW-1185">Reference proteome</keyword>
<evidence type="ECO:0000256" key="4">
    <source>
        <dbReference type="ARBA" id="ARBA00023136"/>
    </source>
</evidence>
<feature type="transmembrane region" description="Helical" evidence="5">
    <location>
        <begin position="96"/>
        <end position="120"/>
    </location>
</feature>
<dbReference type="GO" id="GO:0016020">
    <property type="term" value="C:membrane"/>
    <property type="evidence" value="ECO:0007669"/>
    <property type="project" value="UniProtKB-SubCell"/>
</dbReference>
<keyword evidence="4 5" id="KW-0472">Membrane</keyword>
<dbReference type="STRING" id="1420851.AU255_03790"/>
<evidence type="ECO:0000313" key="8">
    <source>
        <dbReference type="Proteomes" id="UP000191980"/>
    </source>
</evidence>
<dbReference type="EMBL" id="LPUF01000001">
    <property type="protein sequence ID" value="OQK17030.1"/>
    <property type="molecule type" value="Genomic_DNA"/>
</dbReference>
<dbReference type="AlphaFoldDB" id="A0A1V8M616"/>
<feature type="transmembrane region" description="Helical" evidence="5">
    <location>
        <begin position="12"/>
        <end position="32"/>
    </location>
</feature>
<name>A0A1V8M616_9GAMM</name>
<evidence type="ECO:0000256" key="3">
    <source>
        <dbReference type="ARBA" id="ARBA00022989"/>
    </source>
</evidence>
<keyword evidence="3 5" id="KW-1133">Transmembrane helix</keyword>
<comment type="subcellular location">
    <subcellularLocation>
        <location evidence="1">Membrane</location>
        <topology evidence="1">Multi-pass membrane protein</topology>
    </subcellularLocation>
</comment>
<evidence type="ECO:0000256" key="2">
    <source>
        <dbReference type="ARBA" id="ARBA00022692"/>
    </source>
</evidence>
<evidence type="ECO:0000313" key="7">
    <source>
        <dbReference type="EMBL" id="OQK17030.1"/>
    </source>
</evidence>
<evidence type="ECO:0000259" key="6">
    <source>
        <dbReference type="Pfam" id="PF04932"/>
    </source>
</evidence>
<proteinExistence type="predicted"/>
<organism evidence="7 8">
    <name type="scientific">Methyloprofundus sedimenti</name>
    <dbReference type="NCBI Taxonomy" id="1420851"/>
    <lineage>
        <taxon>Bacteria</taxon>
        <taxon>Pseudomonadati</taxon>
        <taxon>Pseudomonadota</taxon>
        <taxon>Gammaproteobacteria</taxon>
        <taxon>Methylococcales</taxon>
        <taxon>Methylococcaceae</taxon>
        <taxon>Methyloprofundus</taxon>
    </lineage>
</organism>
<evidence type="ECO:0000256" key="5">
    <source>
        <dbReference type="SAM" id="Phobius"/>
    </source>
</evidence>
<dbReference type="InterPro" id="IPR007016">
    <property type="entry name" value="O-antigen_ligase-rel_domated"/>
</dbReference>
<evidence type="ECO:0000256" key="1">
    <source>
        <dbReference type="ARBA" id="ARBA00004141"/>
    </source>
</evidence>
<gene>
    <name evidence="7" type="ORF">AU255_03790</name>
</gene>